<dbReference type="InterPro" id="IPR006564">
    <property type="entry name" value="Znf_PMZ"/>
</dbReference>
<dbReference type="GO" id="GO:0006355">
    <property type="term" value="P:regulation of DNA-templated transcription"/>
    <property type="evidence" value="ECO:0007669"/>
    <property type="project" value="UniProtKB-UniRule"/>
</dbReference>
<dbReference type="InterPro" id="IPR031052">
    <property type="entry name" value="FHY3/FAR1"/>
</dbReference>
<keyword evidence="6" id="KW-0539">Nucleus</keyword>
<dbReference type="SMART" id="SM00575">
    <property type="entry name" value="ZnF_PMZ"/>
    <property type="match status" value="1"/>
</dbReference>
<proteinExistence type="inferred from homology"/>
<feature type="domain" description="SWIM-type" evidence="7">
    <location>
        <begin position="577"/>
        <end position="613"/>
    </location>
</feature>
<keyword evidence="2 6" id="KW-0479">Metal-binding</keyword>
<dbReference type="PANTHER" id="PTHR31669:SF179">
    <property type="entry name" value="PROTEIN FAR1-RELATED SEQUENCE 5"/>
    <property type="match status" value="1"/>
</dbReference>
<dbReference type="Proteomes" id="UP001202328">
    <property type="component" value="Unassembled WGS sequence"/>
</dbReference>
<evidence type="ECO:0000256" key="3">
    <source>
        <dbReference type="ARBA" id="ARBA00022771"/>
    </source>
</evidence>
<dbReference type="PANTHER" id="PTHR31669">
    <property type="entry name" value="PROTEIN FAR1-RELATED SEQUENCE 10-RELATED"/>
    <property type="match status" value="1"/>
</dbReference>
<comment type="caution">
    <text evidence="8">The sequence shown here is derived from an EMBL/GenBank/DDBJ whole genome shotgun (WGS) entry which is preliminary data.</text>
</comment>
<evidence type="ECO:0000256" key="5">
    <source>
        <dbReference type="PROSITE-ProRule" id="PRU00325"/>
    </source>
</evidence>
<dbReference type="EMBL" id="JAJJMB010017545">
    <property type="protein sequence ID" value="KAI3837644.1"/>
    <property type="molecule type" value="Genomic_DNA"/>
</dbReference>
<dbReference type="InterPro" id="IPR004330">
    <property type="entry name" value="FAR1_DNA_bnd_dom"/>
</dbReference>
<evidence type="ECO:0000256" key="6">
    <source>
        <dbReference type="RuleBase" id="RU367018"/>
    </source>
</evidence>
<evidence type="ECO:0000256" key="2">
    <source>
        <dbReference type="ARBA" id="ARBA00022723"/>
    </source>
</evidence>
<evidence type="ECO:0000256" key="4">
    <source>
        <dbReference type="ARBA" id="ARBA00022833"/>
    </source>
</evidence>
<dbReference type="InterPro" id="IPR018289">
    <property type="entry name" value="MULE_transposase_dom"/>
</dbReference>
<comment type="similarity">
    <text evidence="1 6">Belongs to the FHY3/FAR1 family.</text>
</comment>
<dbReference type="InterPro" id="IPR007527">
    <property type="entry name" value="Znf_SWIM"/>
</dbReference>
<dbReference type="GO" id="GO:0005634">
    <property type="term" value="C:nucleus"/>
    <property type="evidence" value="ECO:0007669"/>
    <property type="project" value="UniProtKB-SubCell"/>
</dbReference>
<reference evidence="8" key="1">
    <citation type="submission" date="2022-04" db="EMBL/GenBank/DDBJ databases">
        <title>A functionally conserved STORR gene fusion in Papaver species that diverged 16.8 million years ago.</title>
        <authorList>
            <person name="Catania T."/>
        </authorList>
    </citation>
    <scope>NUCLEOTIDE SEQUENCE</scope>
    <source>
        <strain evidence="8">S-188037</strain>
    </source>
</reference>
<comment type="subcellular location">
    <subcellularLocation>
        <location evidence="6">Nucleus</location>
    </subcellularLocation>
</comment>
<dbReference type="Pfam" id="PF10551">
    <property type="entry name" value="MULE"/>
    <property type="match status" value="1"/>
</dbReference>
<organism evidence="8 9">
    <name type="scientific">Papaver atlanticum</name>
    <dbReference type="NCBI Taxonomy" id="357466"/>
    <lineage>
        <taxon>Eukaryota</taxon>
        <taxon>Viridiplantae</taxon>
        <taxon>Streptophyta</taxon>
        <taxon>Embryophyta</taxon>
        <taxon>Tracheophyta</taxon>
        <taxon>Spermatophyta</taxon>
        <taxon>Magnoliopsida</taxon>
        <taxon>Ranunculales</taxon>
        <taxon>Papaveraceae</taxon>
        <taxon>Papaveroideae</taxon>
        <taxon>Papaver</taxon>
    </lineage>
</organism>
<dbReference type="GO" id="GO:0008270">
    <property type="term" value="F:zinc ion binding"/>
    <property type="evidence" value="ECO:0007669"/>
    <property type="project" value="UniProtKB-UniRule"/>
</dbReference>
<sequence>MTDQSLSTYQAIASYEYDSVDEETTIEFDRVELDDERGKGIIEEYNEAISNEHKNENFRKDGMSGICPAVGMEFDSVDEAYNFYNQYAGKVGFSVRKYSTSKSHRTNEINGRSYCCSRQGARDSRCKPIEECLRKSKQTNLRTGCKAMMCIRKRKEDKWVISRIVEEHNHKLAGVNERHKLRSIKRIASDQRDMLQKMQQAGLRSDLMTTFMNLEGRGNSISSGVIGGEVRKFLSIKQQRELIEGDIEAILHYFECQQIENPAFFHSIQVDSEGQMTNFFWTDARARIDYHYFGDVVYLGSSYGISICGLPFVPILGINHHSQAVLFGAALLYTESEESLEWVIKTWMMSMNGKQPKVILTDQDSTVEEVIKRVLPGTHHKYSVCHISECFTKKLPQIIHANKNFCHDFNNCLHNYETIEEFESNWLAMIKMYNIENDSWLMELFEKREKWAPVYFGGIFCGPKPTSQHRDVFSSFFSGYLKINMNLLEFLKQYESAVIARREVEKEEDFETNHKIRVLRSSMEIEKDAANVYTRSIFLKFQNELFEGLSHRHKKIEEKGTMSTYQLWKLGHEQAAYTVYFNCLDSSANCSCQLFESAGYLCKHILKIFVVEDVQNLLPQYILRRWTKDAKIGPLVTDEDEETQSIRNKAVSVRYNKLCQEALNVAAKGATSVEAYMVAINGLHNTLKEVETMIRCGTLRPIQQNKVDETGHSFKGSSRSCSDASNNALIQLI</sequence>
<evidence type="ECO:0000259" key="7">
    <source>
        <dbReference type="PROSITE" id="PS50966"/>
    </source>
</evidence>
<evidence type="ECO:0000313" key="8">
    <source>
        <dbReference type="EMBL" id="KAI3837644.1"/>
    </source>
</evidence>
<evidence type="ECO:0000256" key="1">
    <source>
        <dbReference type="ARBA" id="ARBA00005889"/>
    </source>
</evidence>
<keyword evidence="4 6" id="KW-0862">Zinc</keyword>
<keyword evidence="3 5" id="KW-0863">Zinc-finger</keyword>
<dbReference type="Pfam" id="PF04434">
    <property type="entry name" value="SWIM"/>
    <property type="match status" value="1"/>
</dbReference>
<protein>
    <recommendedName>
        <fullName evidence="6">Protein FAR1-RELATED SEQUENCE</fullName>
    </recommendedName>
</protein>
<comment type="function">
    <text evidence="6">Putative transcription activator involved in regulating light control of development.</text>
</comment>
<dbReference type="Pfam" id="PF03101">
    <property type="entry name" value="FAR1"/>
    <property type="match status" value="1"/>
</dbReference>
<gene>
    <name evidence="8" type="ORF">MKW98_027003</name>
</gene>
<keyword evidence="9" id="KW-1185">Reference proteome</keyword>
<dbReference type="AlphaFoldDB" id="A0AAD4RX73"/>
<accession>A0AAD4RX73</accession>
<dbReference type="PROSITE" id="PS50966">
    <property type="entry name" value="ZF_SWIM"/>
    <property type="match status" value="1"/>
</dbReference>
<evidence type="ECO:0000313" key="9">
    <source>
        <dbReference type="Proteomes" id="UP001202328"/>
    </source>
</evidence>
<name>A0AAD4RX73_9MAGN</name>